<feature type="transmembrane region" description="Helical" evidence="1">
    <location>
        <begin position="21"/>
        <end position="41"/>
    </location>
</feature>
<keyword evidence="1" id="KW-0472">Membrane</keyword>
<dbReference type="AlphaFoldDB" id="A0ABD5ULK1"/>
<reference evidence="2 3" key="1">
    <citation type="journal article" date="2019" name="Int. J. Syst. Evol. Microbiol.">
        <title>The Global Catalogue of Microorganisms (GCM) 10K type strain sequencing project: providing services to taxonomists for standard genome sequencing and annotation.</title>
        <authorList>
            <consortium name="The Broad Institute Genomics Platform"/>
            <consortium name="The Broad Institute Genome Sequencing Center for Infectious Disease"/>
            <person name="Wu L."/>
            <person name="Ma J."/>
        </authorList>
    </citation>
    <scope>NUCLEOTIDE SEQUENCE [LARGE SCALE GENOMIC DNA]</scope>
    <source>
        <strain evidence="2 3">Y73</strain>
    </source>
</reference>
<dbReference type="Proteomes" id="UP001596333">
    <property type="component" value="Unassembled WGS sequence"/>
</dbReference>
<proteinExistence type="predicted"/>
<dbReference type="EMBL" id="JBHSXI010000016">
    <property type="protein sequence ID" value="MFC6890078.1"/>
    <property type="molecule type" value="Genomic_DNA"/>
</dbReference>
<sequence length="147" mass="15159">MPSLRALLVGPKRNRPRPDPRLLVPPLCFALVFAAYAVGAFEISGGVVFLAGDAAVVGVVAAAGLAFRRSGVVASWAAVYAALLGYSANHYLLGLSGRSLGERLVAMLGVDGLVYLGVQAVVFGTLAWLVGAVAARAIPALRERTSI</sequence>
<evidence type="ECO:0000313" key="3">
    <source>
        <dbReference type="Proteomes" id="UP001596333"/>
    </source>
</evidence>
<feature type="transmembrane region" description="Helical" evidence="1">
    <location>
        <begin position="47"/>
        <end position="67"/>
    </location>
</feature>
<evidence type="ECO:0008006" key="4">
    <source>
        <dbReference type="Google" id="ProtNLM"/>
    </source>
</evidence>
<dbReference type="RefSeq" id="WP_379769566.1">
    <property type="nucleotide sequence ID" value="NZ_JBHSXI010000016.1"/>
</dbReference>
<protein>
    <recommendedName>
        <fullName evidence="4">Apolipoprotein N-acyltransferase</fullName>
    </recommendedName>
</protein>
<feature type="transmembrane region" description="Helical" evidence="1">
    <location>
        <begin position="113"/>
        <end position="135"/>
    </location>
</feature>
<keyword evidence="1" id="KW-0812">Transmembrane</keyword>
<evidence type="ECO:0000313" key="2">
    <source>
        <dbReference type="EMBL" id="MFC6890078.1"/>
    </source>
</evidence>
<gene>
    <name evidence="2" type="ORF">ACFQEY_13810</name>
</gene>
<accession>A0ABD5ULK1</accession>
<feature type="transmembrane region" description="Helical" evidence="1">
    <location>
        <begin position="74"/>
        <end position="93"/>
    </location>
</feature>
<keyword evidence="1" id="KW-1133">Transmembrane helix</keyword>
<keyword evidence="3" id="KW-1185">Reference proteome</keyword>
<comment type="caution">
    <text evidence="2">The sequence shown here is derived from an EMBL/GenBank/DDBJ whole genome shotgun (WGS) entry which is preliminary data.</text>
</comment>
<evidence type="ECO:0000256" key="1">
    <source>
        <dbReference type="SAM" id="Phobius"/>
    </source>
</evidence>
<name>A0ABD5ULK1_9EURY</name>
<organism evidence="2 3">
    <name type="scientific">Halorubrum trueperi</name>
    <dbReference type="NCBI Taxonomy" id="2004704"/>
    <lineage>
        <taxon>Archaea</taxon>
        <taxon>Methanobacteriati</taxon>
        <taxon>Methanobacteriota</taxon>
        <taxon>Stenosarchaea group</taxon>
        <taxon>Halobacteria</taxon>
        <taxon>Halobacteriales</taxon>
        <taxon>Haloferacaceae</taxon>
        <taxon>Halorubrum</taxon>
    </lineage>
</organism>